<protein>
    <submittedName>
        <fullName evidence="1">Uncharacterized protein</fullName>
    </submittedName>
</protein>
<evidence type="ECO:0000313" key="1">
    <source>
        <dbReference type="EMBL" id="GFY77546.1"/>
    </source>
</evidence>
<sequence length="82" mass="9191">MRSYGGRARFTLKMSNRLNSWDAVKEAITDNMMEGQIEQRRQVLSASFKADIDSDGPDSVAEYLIGPFGQIFPRLGKCSLDC</sequence>
<keyword evidence="2" id="KW-1185">Reference proteome</keyword>
<comment type="caution">
    <text evidence="1">The sequence shown here is derived from an EMBL/GenBank/DDBJ whole genome shotgun (WGS) entry which is preliminary data.</text>
</comment>
<name>A0A8X6YQY0_9ARAC</name>
<gene>
    <name evidence="1" type="ORF">TNIN_310321</name>
</gene>
<dbReference type="AlphaFoldDB" id="A0A8X6YQY0"/>
<accession>A0A8X6YQY0</accession>
<dbReference type="Proteomes" id="UP000886998">
    <property type="component" value="Unassembled WGS sequence"/>
</dbReference>
<dbReference type="EMBL" id="BMAV01022499">
    <property type="protein sequence ID" value="GFY77546.1"/>
    <property type="molecule type" value="Genomic_DNA"/>
</dbReference>
<evidence type="ECO:0000313" key="2">
    <source>
        <dbReference type="Proteomes" id="UP000886998"/>
    </source>
</evidence>
<organism evidence="1 2">
    <name type="scientific">Trichonephila inaurata madagascariensis</name>
    <dbReference type="NCBI Taxonomy" id="2747483"/>
    <lineage>
        <taxon>Eukaryota</taxon>
        <taxon>Metazoa</taxon>
        <taxon>Ecdysozoa</taxon>
        <taxon>Arthropoda</taxon>
        <taxon>Chelicerata</taxon>
        <taxon>Arachnida</taxon>
        <taxon>Araneae</taxon>
        <taxon>Araneomorphae</taxon>
        <taxon>Entelegynae</taxon>
        <taxon>Araneoidea</taxon>
        <taxon>Nephilidae</taxon>
        <taxon>Trichonephila</taxon>
        <taxon>Trichonephila inaurata</taxon>
    </lineage>
</organism>
<reference evidence="1" key="1">
    <citation type="submission" date="2020-08" db="EMBL/GenBank/DDBJ databases">
        <title>Multicomponent nature underlies the extraordinary mechanical properties of spider dragline silk.</title>
        <authorList>
            <person name="Kono N."/>
            <person name="Nakamura H."/>
            <person name="Mori M."/>
            <person name="Yoshida Y."/>
            <person name="Ohtoshi R."/>
            <person name="Malay A.D."/>
            <person name="Moran D.A.P."/>
            <person name="Tomita M."/>
            <person name="Numata K."/>
            <person name="Arakawa K."/>
        </authorList>
    </citation>
    <scope>NUCLEOTIDE SEQUENCE</scope>
</reference>
<proteinExistence type="predicted"/>